<dbReference type="InterPro" id="IPR025984">
    <property type="entry name" value="DCTPP"/>
</dbReference>
<keyword evidence="1" id="KW-0378">Hydrolase</keyword>
<proteinExistence type="predicted"/>
<dbReference type="RefSeq" id="WP_109685720.1">
    <property type="nucleotide sequence ID" value="NZ_QGGL01000001.1"/>
</dbReference>
<dbReference type="EMBL" id="QGGL01000001">
    <property type="protein sequence ID" value="PWK16547.1"/>
    <property type="molecule type" value="Genomic_DNA"/>
</dbReference>
<protein>
    <submittedName>
        <fullName evidence="1">MazG-like nucleotide pyrophosphohydrolase family protein</fullName>
    </submittedName>
</protein>
<reference evidence="1 2" key="1">
    <citation type="submission" date="2018-05" db="EMBL/GenBank/DDBJ databases">
        <title>Genomic Encyclopedia of Type Strains, Phase IV (KMG-IV): sequencing the most valuable type-strain genomes for metagenomic binning, comparative biology and taxonomic classification.</title>
        <authorList>
            <person name="Goeker M."/>
        </authorList>
    </citation>
    <scope>NUCLEOTIDE SEQUENCE [LARGE SCALE GENOMIC DNA]</scope>
    <source>
        <strain evidence="1 2">DSM 18773</strain>
    </source>
</reference>
<name>A0A316DE97_9BACL</name>
<dbReference type="GO" id="GO:0009143">
    <property type="term" value="P:nucleoside triphosphate catabolic process"/>
    <property type="evidence" value="ECO:0007669"/>
    <property type="project" value="InterPro"/>
</dbReference>
<gene>
    <name evidence="1" type="ORF">C7459_101413</name>
</gene>
<dbReference type="OrthoDB" id="2381770at2"/>
<sequence length="105" mass="12478">MRNFQRNDVDIAKNIRMIEWLKTELLENVAGLFRGFLKGNETVLLDFLSNIVVFSYVLARRLGIDFHELDRSVVQKVERSIELGHEVEEWYGDLSDLQEHMKRKR</sequence>
<dbReference type="GO" id="GO:0047429">
    <property type="term" value="F:nucleoside triphosphate diphosphatase activity"/>
    <property type="evidence" value="ECO:0007669"/>
    <property type="project" value="InterPro"/>
</dbReference>
<organism evidence="1 2">
    <name type="scientific">Tumebacillus permanentifrigoris</name>
    <dbReference type="NCBI Taxonomy" id="378543"/>
    <lineage>
        <taxon>Bacteria</taxon>
        <taxon>Bacillati</taxon>
        <taxon>Bacillota</taxon>
        <taxon>Bacilli</taxon>
        <taxon>Bacillales</taxon>
        <taxon>Alicyclobacillaceae</taxon>
        <taxon>Tumebacillus</taxon>
    </lineage>
</organism>
<dbReference type="AlphaFoldDB" id="A0A316DE97"/>
<dbReference type="Pfam" id="PF12643">
    <property type="entry name" value="MazG-like"/>
    <property type="match status" value="1"/>
</dbReference>
<accession>A0A316DE97</accession>
<evidence type="ECO:0000313" key="1">
    <source>
        <dbReference type="EMBL" id="PWK16547.1"/>
    </source>
</evidence>
<keyword evidence="2" id="KW-1185">Reference proteome</keyword>
<comment type="caution">
    <text evidence="1">The sequence shown here is derived from an EMBL/GenBank/DDBJ whole genome shotgun (WGS) entry which is preliminary data.</text>
</comment>
<dbReference type="Proteomes" id="UP000245634">
    <property type="component" value="Unassembled WGS sequence"/>
</dbReference>
<evidence type="ECO:0000313" key="2">
    <source>
        <dbReference type="Proteomes" id="UP000245634"/>
    </source>
</evidence>